<dbReference type="Proteomes" id="UP000051952">
    <property type="component" value="Unassembled WGS sequence"/>
</dbReference>
<keyword evidence="6" id="KW-1185">Reference proteome</keyword>
<keyword evidence="3" id="KW-0732">Signal</keyword>
<feature type="transmembrane region" description="Helical" evidence="2">
    <location>
        <begin position="157"/>
        <end position="176"/>
    </location>
</feature>
<feature type="chain" id="PRO_5006623227" evidence="3">
    <location>
        <begin position="33"/>
        <end position="1220"/>
    </location>
</feature>
<evidence type="ECO:0000313" key="6">
    <source>
        <dbReference type="Proteomes" id="UP000051952"/>
    </source>
</evidence>
<dbReference type="AlphaFoldDB" id="A0A0S4KGD4"/>
<keyword evidence="2" id="KW-0472">Membrane</keyword>
<keyword evidence="2" id="KW-1133">Transmembrane helix</keyword>
<feature type="transmembrane region" description="Helical" evidence="2">
    <location>
        <begin position="795"/>
        <end position="824"/>
    </location>
</feature>
<evidence type="ECO:0000256" key="2">
    <source>
        <dbReference type="SAM" id="Phobius"/>
    </source>
</evidence>
<feature type="domain" description="Dispersed gene family protein 1 N-terminal" evidence="4">
    <location>
        <begin position="339"/>
        <end position="442"/>
    </location>
</feature>
<organism evidence="5 6">
    <name type="scientific">Bodo saltans</name>
    <name type="common">Flagellated protozoan</name>
    <dbReference type="NCBI Taxonomy" id="75058"/>
    <lineage>
        <taxon>Eukaryota</taxon>
        <taxon>Discoba</taxon>
        <taxon>Euglenozoa</taxon>
        <taxon>Kinetoplastea</taxon>
        <taxon>Metakinetoplastina</taxon>
        <taxon>Eubodonida</taxon>
        <taxon>Bodonidae</taxon>
        <taxon>Bodo</taxon>
    </lineage>
</organism>
<evidence type="ECO:0000256" key="1">
    <source>
        <dbReference type="SAM" id="MobiDB-lite"/>
    </source>
</evidence>
<gene>
    <name evidence="5" type="ORF">BSAL_13215</name>
</gene>
<protein>
    <submittedName>
        <fullName evidence="5">DGF-1-like protein, putative</fullName>
    </submittedName>
</protein>
<feature type="transmembrane region" description="Helical" evidence="2">
    <location>
        <begin position="1037"/>
        <end position="1056"/>
    </location>
</feature>
<evidence type="ECO:0000256" key="3">
    <source>
        <dbReference type="SAM" id="SignalP"/>
    </source>
</evidence>
<feature type="transmembrane region" description="Helical" evidence="2">
    <location>
        <begin position="1007"/>
        <end position="1030"/>
    </location>
</feature>
<feature type="signal peptide" evidence="3">
    <location>
        <begin position="1"/>
        <end position="32"/>
    </location>
</feature>
<feature type="transmembrane region" description="Helical" evidence="2">
    <location>
        <begin position="1062"/>
        <end position="1090"/>
    </location>
</feature>
<evidence type="ECO:0000259" key="4">
    <source>
        <dbReference type="Pfam" id="PF22279"/>
    </source>
</evidence>
<feature type="region of interest" description="Disordered" evidence="1">
    <location>
        <begin position="472"/>
        <end position="552"/>
    </location>
</feature>
<name>A0A0S4KGD4_BODSA</name>
<dbReference type="InterPro" id="IPR053914">
    <property type="entry name" value="DGF-1_N"/>
</dbReference>
<feature type="region of interest" description="Disordered" evidence="1">
    <location>
        <begin position="1131"/>
        <end position="1155"/>
    </location>
</feature>
<dbReference type="VEuPathDB" id="TriTrypDB:BSAL_13215"/>
<evidence type="ECO:0000313" key="5">
    <source>
        <dbReference type="EMBL" id="CUI14731.1"/>
    </source>
</evidence>
<dbReference type="EMBL" id="CYKH01001608">
    <property type="protein sequence ID" value="CUI14731.1"/>
    <property type="molecule type" value="Genomic_DNA"/>
</dbReference>
<feature type="compositionally biased region" description="Low complexity" evidence="1">
    <location>
        <begin position="480"/>
        <end position="497"/>
    </location>
</feature>
<sequence length="1220" mass="131194">MPQRNVSIRFIASSLFWLATLAFLSSPLCVSAQQRRVIAGGTITTGLTITAPQTIVDIHDATFVGAINIVFNIDAMASTLRPVWITITRCTFVNGAALYFSSSAAAVDTKQPVYITMSHINFTSGGLGFQGYYPPSTRIVLQDSQVFINSRASLLPLWNPFLSTSFAYWMALYNFYLRKRSSILFVDCYFGGTWTRGTGGSAFAAFFIVLSNTVSLADQSTLWIRRIRSSRSFFLHQHGSLYATALSTLVFEELNLVCDHFCISFEAGVISFTDRSVFSIFSSNATVPVGDDGQDVMFFESTVVTISSQSAFLVLRNNFTPYRNAFRLGGTVSFTTSTNSIASFYGNSFSGIPWSMQIVTNTGGAAQAQCNTIFGVPLRTVAQYVAAGLSGLTDVADCPRLASECQYTNSSCFMPGVATNINAASQCTCACNGVVGVGPHCLGTIRPFFDLVSVSLTGSLASASVALTSTESFSSGTSQTRTPEMTSSSSRSHTPRTISAGPFSSTVSLNTSRTGTVSATNSSSPTTTHERSVTLSKSFSHRSNSTENSLSVSRARTSSHSLLASVSASISAQVTSTQTLSVCANVTGSVLWDAIRVVGDNTSEISFVEVKRLDSNNNLYSVVVIVVSKRDALRSGNVTVLFALAHNLTMHPSGVGRRIAQGTNGLVLDVTNMTTLTLFFLPRGNEYVPQTANIEFPLKSVSGVCIWGRQNVRIELVLLPTTLSAMEAAQAVADVVAPLSVFSVSPSTSIATTRLSILASILECKMVDATDAGNGNNLLGLTVGPQRGASMRGAIVGNVILVVVYVACVSLIVVCFAAYGWFAFRTPISYSLNALGLIVHTPGIFFLPVAAICQPTMTVCVQLIVLHPLEGDRLFGIIGAAVVVLLMMLPFSVVISRQFCLVLAQERRQTNDTTEREMIPPSTIETSAMRQFIGRAKRFAATMLVARATWVPEDRSQRSAQWKKRFVPMFLDCGTWWYPLADMWMAAVVGVVGGVTIGNPSVCYTQLAVVALCYACTVFLQLLIAVPLVLASKCYTVALQGLGFVSCVALLVEVFAEGEVTAAVPVATWCMLAIAIMSLVKSVVDVAVLLTTMSKTVRKILRTVSEKPAEVRWRGTLEVAQNPADDEVVLPFLDDPRDDSGDNDTHSKASSDAVESIADSTLSECELDVLYEQYASSTLRRESEDGIEDVPSLVGDPVKMDMTTDEYSHFRSAQSETDGL</sequence>
<feature type="compositionally biased region" description="Basic and acidic residues" evidence="1">
    <location>
        <begin position="1134"/>
        <end position="1149"/>
    </location>
</feature>
<reference evidence="6" key="1">
    <citation type="submission" date="2015-09" db="EMBL/GenBank/DDBJ databases">
        <authorList>
            <consortium name="Pathogen Informatics"/>
        </authorList>
    </citation>
    <scope>NUCLEOTIDE SEQUENCE [LARGE SCALE GENOMIC DNA]</scope>
    <source>
        <strain evidence="6">Lake Konstanz</strain>
    </source>
</reference>
<proteinExistence type="predicted"/>
<feature type="compositionally biased region" description="Polar residues" evidence="1">
    <location>
        <begin position="502"/>
        <end position="552"/>
    </location>
</feature>
<keyword evidence="2" id="KW-0812">Transmembrane</keyword>
<dbReference type="Pfam" id="PF22279">
    <property type="entry name" value="DGF-1_N"/>
    <property type="match status" value="1"/>
</dbReference>
<feature type="transmembrane region" description="Helical" evidence="2">
    <location>
        <begin position="874"/>
        <end position="895"/>
    </location>
</feature>
<feature type="region of interest" description="Disordered" evidence="1">
    <location>
        <begin position="1178"/>
        <end position="1200"/>
    </location>
</feature>
<accession>A0A0S4KGD4</accession>